<evidence type="ECO:0000313" key="3">
    <source>
        <dbReference type="Proteomes" id="UP001390669"/>
    </source>
</evidence>
<comment type="caution">
    <text evidence="2">The sequence shown here is derived from an EMBL/GenBank/DDBJ whole genome shotgun (WGS) entry which is preliminary data.</text>
</comment>
<reference evidence="2 3" key="1">
    <citation type="submission" date="2024-01" db="EMBL/GenBank/DDBJ databases">
        <title>The diversity of rhizobia nodulating Mimosa spp. in eleven states of Brazil covering several biomes is determined by host plant, location, and edaphic factors.</title>
        <authorList>
            <person name="Rouws L."/>
            <person name="Barauna A."/>
            <person name="Beukes C."/>
            <person name="De Faria S.M."/>
            <person name="Gross E."/>
            <person name="Dos Reis Junior F.B."/>
            <person name="Simon M."/>
            <person name="Maluk M."/>
            <person name="Odee D.W."/>
            <person name="Kenicer G."/>
            <person name="Young J.P.W."/>
            <person name="Reis V.M."/>
            <person name="Zilli J."/>
            <person name="James E.K."/>
        </authorList>
    </citation>
    <scope>NUCLEOTIDE SEQUENCE [LARGE SCALE GENOMIC DNA]</scope>
    <source>
        <strain evidence="2 3">JPY164</strain>
    </source>
</reference>
<sequence>MTNPPNAVQHSAGQGHTPATADLDVRGRPDYRPEANTWLPDTFALDLRCDKSSTCADPVSSRASAPPEVDTSAGTAQSLPLVDAGAGGSTASSKPGAPGRTAAGCQFPGLAARMLADHGESMKGCILLFGVSMLAACTSVTAVNSRQDGHLTVTSRARWELVSWNHVRAVGLSEAEDYCEKRKKQLHTVEIHSEGVRGVTSQTVEVIFDCI</sequence>
<evidence type="ECO:0000256" key="1">
    <source>
        <dbReference type="SAM" id="MobiDB-lite"/>
    </source>
</evidence>
<accession>A0ABU9S9H0</accession>
<protein>
    <recommendedName>
        <fullName evidence="4">DUF3617 family protein</fullName>
    </recommendedName>
</protein>
<feature type="compositionally biased region" description="Polar residues" evidence="1">
    <location>
        <begin position="1"/>
        <end position="14"/>
    </location>
</feature>
<keyword evidence="3" id="KW-1185">Reference proteome</keyword>
<proteinExistence type="predicted"/>
<feature type="region of interest" description="Disordered" evidence="1">
    <location>
        <begin position="1"/>
        <end position="37"/>
    </location>
</feature>
<feature type="region of interest" description="Disordered" evidence="1">
    <location>
        <begin position="79"/>
        <end position="100"/>
    </location>
</feature>
<dbReference type="EMBL" id="JAYMRW010000004">
    <property type="protein sequence ID" value="MEM5448024.1"/>
    <property type="molecule type" value="Genomic_DNA"/>
</dbReference>
<evidence type="ECO:0000313" key="2">
    <source>
        <dbReference type="EMBL" id="MEM5448024.1"/>
    </source>
</evidence>
<dbReference type="Proteomes" id="UP001390669">
    <property type="component" value="Unassembled WGS sequence"/>
</dbReference>
<name>A0ABU9S9H0_9BURK</name>
<gene>
    <name evidence="2" type="ORF">VSR33_11040</name>
</gene>
<organism evidence="2 3">
    <name type="scientific">Paraburkholderia guartelaensis</name>
    <dbReference type="NCBI Taxonomy" id="2546446"/>
    <lineage>
        <taxon>Bacteria</taxon>
        <taxon>Pseudomonadati</taxon>
        <taxon>Pseudomonadota</taxon>
        <taxon>Betaproteobacteria</taxon>
        <taxon>Burkholderiales</taxon>
        <taxon>Burkholderiaceae</taxon>
        <taxon>Paraburkholderia</taxon>
    </lineage>
</organism>
<dbReference type="RefSeq" id="WP_368606291.1">
    <property type="nucleotide sequence ID" value="NZ_JAYMRW010000004.1"/>
</dbReference>
<feature type="compositionally biased region" description="Basic and acidic residues" evidence="1">
    <location>
        <begin position="23"/>
        <end position="33"/>
    </location>
</feature>
<evidence type="ECO:0008006" key="4">
    <source>
        <dbReference type="Google" id="ProtNLM"/>
    </source>
</evidence>
<feature type="region of interest" description="Disordered" evidence="1">
    <location>
        <begin position="55"/>
        <end position="74"/>
    </location>
</feature>